<keyword evidence="6" id="KW-1185">Reference proteome</keyword>
<dbReference type="Pfam" id="PF08541">
    <property type="entry name" value="ACP_syn_III_C"/>
    <property type="match status" value="1"/>
</dbReference>
<feature type="domain" description="Beta-ketoacyl-[acyl-carrier-protein] synthase III C-terminal" evidence="3">
    <location>
        <begin position="249"/>
        <end position="329"/>
    </location>
</feature>
<evidence type="ECO:0000259" key="3">
    <source>
        <dbReference type="Pfam" id="PF08541"/>
    </source>
</evidence>
<accession>A0ABT4A9U3</accession>
<feature type="domain" description="Beta-ketoacyl-[acyl-carrier-protein] synthase III N-terminal" evidence="4">
    <location>
        <begin position="111"/>
        <end position="189"/>
    </location>
</feature>
<gene>
    <name evidence="5" type="ORF">OV287_28500</name>
</gene>
<keyword evidence="2" id="KW-0012">Acyltransferase</keyword>
<evidence type="ECO:0000313" key="5">
    <source>
        <dbReference type="EMBL" id="MCY1078423.1"/>
    </source>
</evidence>
<keyword evidence="1" id="KW-0808">Transferase</keyword>
<dbReference type="InterPro" id="IPR016039">
    <property type="entry name" value="Thiolase-like"/>
</dbReference>
<dbReference type="InterPro" id="IPR013747">
    <property type="entry name" value="ACP_syn_III_C"/>
</dbReference>
<reference evidence="5 6" key="1">
    <citation type="submission" date="2022-11" db="EMBL/GenBank/DDBJ databases">
        <title>Minimal conservation of predation-associated metabolite biosynthetic gene clusters underscores biosynthetic potential of Myxococcota including descriptions for ten novel species: Archangium lansinium sp. nov., Myxococcus landrumus sp. nov., Nannocystis bai.</title>
        <authorList>
            <person name="Ahearne A."/>
            <person name="Stevens C."/>
            <person name="Phillips K."/>
        </authorList>
    </citation>
    <scope>NUCLEOTIDE SEQUENCE [LARGE SCALE GENOMIC DNA]</scope>
    <source>
        <strain evidence="5 6">MIWBW</strain>
    </source>
</reference>
<sequence length="331" mass="36433">MALPPLAFTNEDICQWHGRRDPSWIYDTFGVRTRHTRYDYKKDRLDDIDEDDLTVEASRRALNDAGLDIRDIQVIIYVSFTPTHQGAPDGACTLHKRLGAPLHTMALSHMSACAGVINALMMGTALIRSGQARNVLICGASTLSSFCKPELKKRLWLQATIFGDGAAALVLSGENTAEPCGFSTFHMATEPHRDIAVKKFGGSKHVPTPENIAEVLEDYYVVDYRMVPGNLNATFTRLRGEILGPKGSQDTNWTLFNMSNAQVQRRWLQGMEIPEEKSFFNMEHHGNCAAASLGLVLNDFLHSGLPKPGDTALILGVGSGLQSGGVIYRFP</sequence>
<dbReference type="Pfam" id="PF08545">
    <property type="entry name" value="ACP_syn_III"/>
    <property type="match status" value="1"/>
</dbReference>
<dbReference type="Proteomes" id="UP001207654">
    <property type="component" value="Unassembled WGS sequence"/>
</dbReference>
<proteinExistence type="predicted"/>
<evidence type="ECO:0000259" key="4">
    <source>
        <dbReference type="Pfam" id="PF08545"/>
    </source>
</evidence>
<dbReference type="InterPro" id="IPR013751">
    <property type="entry name" value="ACP_syn_III_N"/>
</dbReference>
<evidence type="ECO:0000256" key="2">
    <source>
        <dbReference type="ARBA" id="ARBA00023315"/>
    </source>
</evidence>
<dbReference type="PANTHER" id="PTHR34069:SF2">
    <property type="entry name" value="BETA-KETOACYL-[ACYL-CARRIER-PROTEIN] SYNTHASE III"/>
    <property type="match status" value="1"/>
</dbReference>
<dbReference type="EMBL" id="JAPNKA010000001">
    <property type="protein sequence ID" value="MCY1078423.1"/>
    <property type="molecule type" value="Genomic_DNA"/>
</dbReference>
<dbReference type="RefSeq" id="WP_267537206.1">
    <property type="nucleotide sequence ID" value="NZ_JAPNKA010000001.1"/>
</dbReference>
<evidence type="ECO:0000256" key="1">
    <source>
        <dbReference type="ARBA" id="ARBA00022679"/>
    </source>
</evidence>
<dbReference type="PANTHER" id="PTHR34069">
    <property type="entry name" value="3-OXOACYL-[ACYL-CARRIER-PROTEIN] SYNTHASE 3"/>
    <property type="match status" value="1"/>
</dbReference>
<name>A0ABT4A9U3_9BACT</name>
<evidence type="ECO:0008006" key="7">
    <source>
        <dbReference type="Google" id="ProtNLM"/>
    </source>
</evidence>
<protein>
    <recommendedName>
        <fullName evidence="7">3-oxoacyl-[acyl-carrier-protein] synthase-3</fullName>
    </recommendedName>
</protein>
<evidence type="ECO:0000313" key="6">
    <source>
        <dbReference type="Proteomes" id="UP001207654"/>
    </source>
</evidence>
<dbReference type="Gene3D" id="3.40.47.10">
    <property type="match status" value="1"/>
</dbReference>
<organism evidence="5 6">
    <name type="scientific">Archangium lansingense</name>
    <dbReference type="NCBI Taxonomy" id="2995310"/>
    <lineage>
        <taxon>Bacteria</taxon>
        <taxon>Pseudomonadati</taxon>
        <taxon>Myxococcota</taxon>
        <taxon>Myxococcia</taxon>
        <taxon>Myxococcales</taxon>
        <taxon>Cystobacterineae</taxon>
        <taxon>Archangiaceae</taxon>
        <taxon>Archangium</taxon>
    </lineage>
</organism>
<dbReference type="SUPFAM" id="SSF53901">
    <property type="entry name" value="Thiolase-like"/>
    <property type="match status" value="1"/>
</dbReference>
<comment type="caution">
    <text evidence="5">The sequence shown here is derived from an EMBL/GenBank/DDBJ whole genome shotgun (WGS) entry which is preliminary data.</text>
</comment>